<name>A0ABW7X5T8_9NOCA</name>
<dbReference type="PANTHER" id="PTHR30055:SF160">
    <property type="entry name" value="TRANSCRIPTIONAL REGULATORY PROTEIN (PROBABLY ASNC-FAMILY)-RELATED"/>
    <property type="match status" value="1"/>
</dbReference>
<feature type="DNA-binding region" description="H-T-H motif" evidence="2">
    <location>
        <begin position="49"/>
        <end position="68"/>
    </location>
</feature>
<organism evidence="4 5">
    <name type="scientific">Nocardia xishanensis</name>
    <dbReference type="NCBI Taxonomy" id="238964"/>
    <lineage>
        <taxon>Bacteria</taxon>
        <taxon>Bacillati</taxon>
        <taxon>Actinomycetota</taxon>
        <taxon>Actinomycetes</taxon>
        <taxon>Mycobacteriales</taxon>
        <taxon>Nocardiaceae</taxon>
        <taxon>Nocardia</taxon>
    </lineage>
</organism>
<keyword evidence="1 2" id="KW-0238">DNA-binding</keyword>
<dbReference type="InterPro" id="IPR023772">
    <property type="entry name" value="DNA-bd_HTH_TetR-type_CS"/>
</dbReference>
<evidence type="ECO:0000313" key="4">
    <source>
        <dbReference type="EMBL" id="MFI2476394.1"/>
    </source>
</evidence>
<dbReference type="Gene3D" id="1.10.357.10">
    <property type="entry name" value="Tetracycline Repressor, domain 2"/>
    <property type="match status" value="1"/>
</dbReference>
<dbReference type="PROSITE" id="PS50977">
    <property type="entry name" value="HTH_TETR_2"/>
    <property type="match status" value="1"/>
</dbReference>
<reference evidence="4 5" key="1">
    <citation type="submission" date="2024-10" db="EMBL/GenBank/DDBJ databases">
        <title>The Natural Products Discovery Center: Release of the First 8490 Sequenced Strains for Exploring Actinobacteria Biosynthetic Diversity.</title>
        <authorList>
            <person name="Kalkreuter E."/>
            <person name="Kautsar S.A."/>
            <person name="Yang D."/>
            <person name="Bader C.D."/>
            <person name="Teijaro C.N."/>
            <person name="Fluegel L."/>
            <person name="Davis C.M."/>
            <person name="Simpson J.R."/>
            <person name="Lauterbach L."/>
            <person name="Steele A.D."/>
            <person name="Gui C."/>
            <person name="Meng S."/>
            <person name="Li G."/>
            <person name="Viehrig K."/>
            <person name="Ye F."/>
            <person name="Su P."/>
            <person name="Kiefer A.F."/>
            <person name="Nichols A."/>
            <person name="Cepeda A.J."/>
            <person name="Yan W."/>
            <person name="Fan B."/>
            <person name="Jiang Y."/>
            <person name="Adhikari A."/>
            <person name="Zheng C.-J."/>
            <person name="Schuster L."/>
            <person name="Cowan T.M."/>
            <person name="Smanski M.J."/>
            <person name="Chevrette M.G."/>
            <person name="De Carvalho L.P.S."/>
            <person name="Shen B."/>
        </authorList>
    </citation>
    <scope>NUCLEOTIDE SEQUENCE [LARGE SCALE GENOMIC DNA]</scope>
    <source>
        <strain evidence="4 5">NPDC019275</strain>
    </source>
</reference>
<dbReference type="Proteomes" id="UP001611415">
    <property type="component" value="Unassembled WGS sequence"/>
</dbReference>
<dbReference type="PROSITE" id="PS01081">
    <property type="entry name" value="HTH_TETR_1"/>
    <property type="match status" value="1"/>
</dbReference>
<dbReference type="RefSeq" id="WP_357406323.1">
    <property type="nucleotide sequence ID" value="NZ_JBEYCD010000007.1"/>
</dbReference>
<protein>
    <submittedName>
        <fullName evidence="4">TetR/AcrR family transcriptional regulator</fullName>
    </submittedName>
</protein>
<dbReference type="PRINTS" id="PR00455">
    <property type="entry name" value="HTHTETR"/>
</dbReference>
<keyword evidence="5" id="KW-1185">Reference proteome</keyword>
<dbReference type="Pfam" id="PF19344">
    <property type="entry name" value="TetR_C_32"/>
    <property type="match status" value="1"/>
</dbReference>
<proteinExistence type="predicted"/>
<evidence type="ECO:0000313" key="5">
    <source>
        <dbReference type="Proteomes" id="UP001611415"/>
    </source>
</evidence>
<dbReference type="SUPFAM" id="SSF48498">
    <property type="entry name" value="Tetracyclin repressor-like, C-terminal domain"/>
    <property type="match status" value="1"/>
</dbReference>
<sequence length="242" mass="27329">MHSRREVDKARPKRVDARTERWRAHRVKVRDEFVDAAFRALDKFGPDVSMGDIAKEAGAAKPKLYRHFEDKTDLYNAIVDRVRDMLWERIISNIDLTNDSARELVRRGAAEYALAVTEHPNVFRFMLHSHFTQQADESERALQSARQSARRAAELFAGLVEDESIDVASVELVNYSIFGAVASATDWWLGANRLQANAMPIEKFVAYIAEIVSALAEANARLNGIVIDTDLPLHRAFSTESS</sequence>
<dbReference type="InterPro" id="IPR036271">
    <property type="entry name" value="Tet_transcr_reg_TetR-rel_C_sf"/>
</dbReference>
<evidence type="ECO:0000259" key="3">
    <source>
        <dbReference type="PROSITE" id="PS50977"/>
    </source>
</evidence>
<gene>
    <name evidence="4" type="ORF">ACH49W_23690</name>
</gene>
<dbReference type="InterPro" id="IPR050109">
    <property type="entry name" value="HTH-type_TetR-like_transc_reg"/>
</dbReference>
<dbReference type="InterPro" id="IPR045823">
    <property type="entry name" value="TetR_C_32"/>
</dbReference>
<comment type="caution">
    <text evidence="4">The sequence shown here is derived from an EMBL/GenBank/DDBJ whole genome shotgun (WGS) entry which is preliminary data.</text>
</comment>
<accession>A0ABW7X5T8</accession>
<dbReference type="EMBL" id="JBIRYO010000016">
    <property type="protein sequence ID" value="MFI2476394.1"/>
    <property type="molecule type" value="Genomic_DNA"/>
</dbReference>
<dbReference type="Pfam" id="PF00440">
    <property type="entry name" value="TetR_N"/>
    <property type="match status" value="1"/>
</dbReference>
<feature type="domain" description="HTH tetR-type" evidence="3">
    <location>
        <begin position="27"/>
        <end position="86"/>
    </location>
</feature>
<evidence type="ECO:0000256" key="2">
    <source>
        <dbReference type="PROSITE-ProRule" id="PRU00335"/>
    </source>
</evidence>
<dbReference type="InterPro" id="IPR009057">
    <property type="entry name" value="Homeodomain-like_sf"/>
</dbReference>
<dbReference type="PANTHER" id="PTHR30055">
    <property type="entry name" value="HTH-TYPE TRANSCRIPTIONAL REGULATOR RUTR"/>
    <property type="match status" value="1"/>
</dbReference>
<dbReference type="InterPro" id="IPR001647">
    <property type="entry name" value="HTH_TetR"/>
</dbReference>
<dbReference type="SUPFAM" id="SSF46689">
    <property type="entry name" value="Homeodomain-like"/>
    <property type="match status" value="1"/>
</dbReference>
<evidence type="ECO:0000256" key="1">
    <source>
        <dbReference type="ARBA" id="ARBA00023125"/>
    </source>
</evidence>